<accession>A0ACB9L8K7</accession>
<dbReference type="EMBL" id="CM039437">
    <property type="protein sequence ID" value="KAI4305870.1"/>
    <property type="molecule type" value="Genomic_DNA"/>
</dbReference>
<sequence length="495" mass="55271">MDSYEENQIEDGFDQIEDKQKSVRRAEKLKGSLADEGTVGNPASTIRICDFCGKTFNNGKALGGHRRHHLQAQRKEATAAQSRKKVKIRLPNLKNYKNSSSFNYVDEDNNFFKVEVLMSNRGKTTCDLCNKDFPSMKSYYGHMRTHPEKDRRGLRSPNPDDDSKGQKETSFVTNSTVIAPHDGSPVNLSKSLPSLSKTNSRDMESIGDAEAAQNLVYLSCREYFSTPKSLILGMSPKVLTQTMSSDDAIKAKSSTSGIALQCKEEKVDDYPSREQKVVRKRKFHRRGSLIGGKDEEKEEDGANWGEEECEKDMKDDDSHLEESTMMKKEKKISKLMSSQSSKSEENPLIKTLKMQHREYKCIICGKSFATFQALGGHTSSHNKRKNIIIRTMNEPGDNNGAGFIPQVINETNGSEPKGLVVEEANTAQDLGDHQRRFSSRRSSAETPLSEEAASSVGTSLSLQSSHQEVRGASPLAVRALDFDLNEPYVMDEQSN</sequence>
<protein>
    <submittedName>
        <fullName evidence="1">Uncharacterized protein</fullName>
    </submittedName>
</protein>
<evidence type="ECO:0000313" key="1">
    <source>
        <dbReference type="EMBL" id="KAI4305870.1"/>
    </source>
</evidence>
<proteinExistence type="predicted"/>
<dbReference type="Proteomes" id="UP000828941">
    <property type="component" value="Chromosome 12"/>
</dbReference>
<gene>
    <name evidence="1" type="ORF">L6164_029205</name>
</gene>
<evidence type="ECO:0000313" key="2">
    <source>
        <dbReference type="Proteomes" id="UP000828941"/>
    </source>
</evidence>
<keyword evidence="2" id="KW-1185">Reference proteome</keyword>
<organism evidence="1 2">
    <name type="scientific">Bauhinia variegata</name>
    <name type="common">Purple orchid tree</name>
    <name type="synonym">Phanera variegata</name>
    <dbReference type="NCBI Taxonomy" id="167791"/>
    <lineage>
        <taxon>Eukaryota</taxon>
        <taxon>Viridiplantae</taxon>
        <taxon>Streptophyta</taxon>
        <taxon>Embryophyta</taxon>
        <taxon>Tracheophyta</taxon>
        <taxon>Spermatophyta</taxon>
        <taxon>Magnoliopsida</taxon>
        <taxon>eudicotyledons</taxon>
        <taxon>Gunneridae</taxon>
        <taxon>Pentapetalae</taxon>
        <taxon>rosids</taxon>
        <taxon>fabids</taxon>
        <taxon>Fabales</taxon>
        <taxon>Fabaceae</taxon>
        <taxon>Cercidoideae</taxon>
        <taxon>Cercideae</taxon>
        <taxon>Bauhiniinae</taxon>
        <taxon>Bauhinia</taxon>
    </lineage>
</organism>
<reference evidence="1 2" key="1">
    <citation type="journal article" date="2022" name="DNA Res.">
        <title>Chromosomal-level genome assembly of the orchid tree Bauhinia variegata (Leguminosae; Cercidoideae) supports the allotetraploid origin hypothesis of Bauhinia.</title>
        <authorList>
            <person name="Zhong Y."/>
            <person name="Chen Y."/>
            <person name="Zheng D."/>
            <person name="Pang J."/>
            <person name="Liu Y."/>
            <person name="Luo S."/>
            <person name="Meng S."/>
            <person name="Qian L."/>
            <person name="Wei D."/>
            <person name="Dai S."/>
            <person name="Zhou R."/>
        </authorList>
    </citation>
    <scope>NUCLEOTIDE SEQUENCE [LARGE SCALE GENOMIC DNA]</scope>
    <source>
        <strain evidence="1">BV-YZ2020</strain>
    </source>
</reference>
<comment type="caution">
    <text evidence="1">The sequence shown here is derived from an EMBL/GenBank/DDBJ whole genome shotgun (WGS) entry which is preliminary data.</text>
</comment>
<name>A0ACB9L8K7_BAUVA</name>